<sequence length="250" mass="29595">MLLETVHSFLFENLEDKTLLKNDYLLPSIIIGYVLFVKWIGPSIMETRKPFSLRGVMVFYNFSEVLANAFLFQWILSESIKWKHIRCLPHDHPSYVSARLETLPMWWFILLNKMTELLDTIFFVLRKKRNQLSMLHIVHHSAICLIVWYLVRAPARAGFYGFIIVGINIAVHIVMYTYYGLSGLGPHMDKYLWWKKYLTVLQIGQFVFDIVYVFIEFLTGCEKAGFGEILNLAFILFLLILFLRLYRTRY</sequence>
<reference evidence="11 12" key="1">
    <citation type="submission" date="2024-04" db="EMBL/GenBank/DDBJ databases">
        <authorList>
            <person name="Rising A."/>
            <person name="Reimegard J."/>
            <person name="Sonavane S."/>
            <person name="Akerstrom W."/>
            <person name="Nylinder S."/>
            <person name="Hedman E."/>
            <person name="Kallberg Y."/>
        </authorList>
    </citation>
    <scope>NUCLEOTIDE SEQUENCE [LARGE SCALE GENOMIC DNA]</scope>
</reference>
<evidence type="ECO:0000256" key="5">
    <source>
        <dbReference type="ARBA" id="ARBA00022832"/>
    </source>
</evidence>
<dbReference type="GO" id="GO:0005789">
    <property type="term" value="C:endoplasmic reticulum membrane"/>
    <property type="evidence" value="ECO:0007669"/>
    <property type="project" value="TreeGrafter"/>
</dbReference>
<feature type="transmembrane region" description="Helical" evidence="10">
    <location>
        <begin position="157"/>
        <end position="176"/>
    </location>
</feature>
<dbReference type="GO" id="GO:0042761">
    <property type="term" value="P:very long-chain fatty acid biosynthetic process"/>
    <property type="evidence" value="ECO:0007669"/>
    <property type="project" value="TreeGrafter"/>
</dbReference>
<dbReference type="GO" id="GO:0019367">
    <property type="term" value="P:fatty acid elongation, saturated fatty acid"/>
    <property type="evidence" value="ECO:0007669"/>
    <property type="project" value="TreeGrafter"/>
</dbReference>
<dbReference type="GO" id="GO:0030148">
    <property type="term" value="P:sphingolipid biosynthetic process"/>
    <property type="evidence" value="ECO:0007669"/>
    <property type="project" value="TreeGrafter"/>
</dbReference>
<feature type="transmembrane region" description="Helical" evidence="10">
    <location>
        <begin position="197"/>
        <end position="217"/>
    </location>
</feature>
<comment type="caution">
    <text evidence="11">The sequence shown here is derived from an EMBL/GenBank/DDBJ whole genome shotgun (WGS) entry which is preliminary data.</text>
</comment>
<dbReference type="PANTHER" id="PTHR11157:SF126">
    <property type="entry name" value="ELONGATION OF VERY LONG CHAIN FATTY ACIDS PROTEIN"/>
    <property type="match status" value="1"/>
</dbReference>
<feature type="transmembrane region" description="Helical" evidence="10">
    <location>
        <begin position="229"/>
        <end position="246"/>
    </location>
</feature>
<keyword evidence="5 10" id="KW-0276">Fatty acid metabolism</keyword>
<evidence type="ECO:0000313" key="12">
    <source>
        <dbReference type="Proteomes" id="UP001497382"/>
    </source>
</evidence>
<evidence type="ECO:0000256" key="4">
    <source>
        <dbReference type="ARBA" id="ARBA00022692"/>
    </source>
</evidence>
<keyword evidence="6 10" id="KW-1133">Transmembrane helix</keyword>
<dbReference type="AlphaFoldDB" id="A0AAV2BNU4"/>
<evidence type="ECO:0000256" key="7">
    <source>
        <dbReference type="ARBA" id="ARBA00023098"/>
    </source>
</evidence>
<evidence type="ECO:0000256" key="3">
    <source>
        <dbReference type="ARBA" id="ARBA00022679"/>
    </source>
</evidence>
<feature type="transmembrane region" description="Helical" evidence="10">
    <location>
        <begin position="132"/>
        <end position="151"/>
    </location>
</feature>
<feature type="transmembrane region" description="Helical" evidence="10">
    <location>
        <begin position="105"/>
        <end position="125"/>
    </location>
</feature>
<name>A0AAV2BNU4_9ARAC</name>
<evidence type="ECO:0000256" key="10">
    <source>
        <dbReference type="RuleBase" id="RU361115"/>
    </source>
</evidence>
<gene>
    <name evidence="11" type="ORF">LARSCL_LOCUS20377</name>
</gene>
<dbReference type="PANTHER" id="PTHR11157">
    <property type="entry name" value="FATTY ACID ACYL TRANSFERASE-RELATED"/>
    <property type="match status" value="1"/>
</dbReference>
<feature type="transmembrane region" description="Helical" evidence="10">
    <location>
        <begin position="53"/>
        <end position="76"/>
    </location>
</feature>
<dbReference type="InterPro" id="IPR002076">
    <property type="entry name" value="ELO_fam"/>
</dbReference>
<feature type="transmembrane region" description="Helical" evidence="10">
    <location>
        <begin position="24"/>
        <end position="41"/>
    </location>
</feature>
<comment type="catalytic activity">
    <reaction evidence="10">
        <text>a very-long-chain acyl-CoA + malonyl-CoA + H(+) = a very-long-chain 3-oxoacyl-CoA + CO2 + CoA</text>
        <dbReference type="Rhea" id="RHEA:32727"/>
        <dbReference type="ChEBI" id="CHEBI:15378"/>
        <dbReference type="ChEBI" id="CHEBI:16526"/>
        <dbReference type="ChEBI" id="CHEBI:57287"/>
        <dbReference type="ChEBI" id="CHEBI:57384"/>
        <dbReference type="ChEBI" id="CHEBI:90725"/>
        <dbReference type="ChEBI" id="CHEBI:90736"/>
        <dbReference type="EC" id="2.3.1.199"/>
    </reaction>
</comment>
<evidence type="ECO:0000256" key="2">
    <source>
        <dbReference type="ARBA" id="ARBA00022516"/>
    </source>
</evidence>
<evidence type="ECO:0000313" key="11">
    <source>
        <dbReference type="EMBL" id="CAL1297575.1"/>
    </source>
</evidence>
<dbReference type="GO" id="GO:0009922">
    <property type="term" value="F:fatty acid elongase activity"/>
    <property type="evidence" value="ECO:0007669"/>
    <property type="project" value="UniProtKB-EC"/>
</dbReference>
<keyword evidence="4 10" id="KW-0812">Transmembrane</keyword>
<dbReference type="GO" id="GO:0034626">
    <property type="term" value="P:fatty acid elongation, polyunsaturated fatty acid"/>
    <property type="evidence" value="ECO:0007669"/>
    <property type="project" value="TreeGrafter"/>
</dbReference>
<organism evidence="11 12">
    <name type="scientific">Larinioides sclopetarius</name>
    <dbReference type="NCBI Taxonomy" id="280406"/>
    <lineage>
        <taxon>Eukaryota</taxon>
        <taxon>Metazoa</taxon>
        <taxon>Ecdysozoa</taxon>
        <taxon>Arthropoda</taxon>
        <taxon>Chelicerata</taxon>
        <taxon>Arachnida</taxon>
        <taxon>Araneae</taxon>
        <taxon>Araneomorphae</taxon>
        <taxon>Entelegynae</taxon>
        <taxon>Araneoidea</taxon>
        <taxon>Araneidae</taxon>
        <taxon>Larinioides</taxon>
    </lineage>
</organism>
<dbReference type="Pfam" id="PF01151">
    <property type="entry name" value="ELO"/>
    <property type="match status" value="1"/>
</dbReference>
<comment type="subcellular location">
    <subcellularLocation>
        <location evidence="1">Membrane</location>
        <topology evidence="1">Multi-pass membrane protein</topology>
    </subcellularLocation>
</comment>
<keyword evidence="8 10" id="KW-0472">Membrane</keyword>
<comment type="similarity">
    <text evidence="10">Belongs to the ELO family.</text>
</comment>
<protein>
    <recommendedName>
        <fullName evidence="10">Elongation of very long chain fatty acids protein</fullName>
        <ecNumber evidence="10">2.3.1.199</ecNumber>
    </recommendedName>
    <alternativeName>
        <fullName evidence="10">Very-long-chain 3-oxoacyl-CoA synthase</fullName>
    </alternativeName>
</protein>
<evidence type="ECO:0000256" key="8">
    <source>
        <dbReference type="ARBA" id="ARBA00023136"/>
    </source>
</evidence>
<evidence type="ECO:0000256" key="6">
    <source>
        <dbReference type="ARBA" id="ARBA00022989"/>
    </source>
</evidence>
<keyword evidence="9 10" id="KW-0275">Fatty acid biosynthesis</keyword>
<keyword evidence="7 10" id="KW-0443">Lipid metabolism</keyword>
<dbReference type="EMBL" id="CAXIEN010000430">
    <property type="protein sequence ID" value="CAL1297575.1"/>
    <property type="molecule type" value="Genomic_DNA"/>
</dbReference>
<keyword evidence="12" id="KW-1185">Reference proteome</keyword>
<evidence type="ECO:0000256" key="1">
    <source>
        <dbReference type="ARBA" id="ARBA00004141"/>
    </source>
</evidence>
<keyword evidence="3 10" id="KW-0808">Transferase</keyword>
<accession>A0AAV2BNU4</accession>
<evidence type="ECO:0000256" key="9">
    <source>
        <dbReference type="ARBA" id="ARBA00023160"/>
    </source>
</evidence>
<proteinExistence type="inferred from homology"/>
<dbReference type="EC" id="2.3.1.199" evidence="10"/>
<dbReference type="Proteomes" id="UP001497382">
    <property type="component" value="Unassembled WGS sequence"/>
</dbReference>
<dbReference type="GO" id="GO:0034625">
    <property type="term" value="P:fatty acid elongation, monounsaturated fatty acid"/>
    <property type="evidence" value="ECO:0007669"/>
    <property type="project" value="TreeGrafter"/>
</dbReference>
<keyword evidence="2 10" id="KW-0444">Lipid biosynthesis</keyword>